<gene>
    <name evidence="2" type="ORF">SAPINGB_P002111</name>
</gene>
<proteinExistence type="predicted"/>
<dbReference type="Proteomes" id="UP000398389">
    <property type="component" value="Unassembled WGS sequence"/>
</dbReference>
<evidence type="ECO:0000313" key="2">
    <source>
        <dbReference type="EMBL" id="VVT49115.1"/>
    </source>
</evidence>
<sequence length="155" mass="16855">MFATIRSARLAIRMASRATLRVPVAAIASPRLATLSTARTFSVSVSARYSSPSDRSPISGDEIFGSDDPNSPMTKIKNSPAVLKVLVDIGEMLQAKGYVVPGESVGMWTMLKMLKDKDFQGKLRELKETMDAEGIQLTEADLMKFAQTLGLNTKN</sequence>
<evidence type="ECO:0000313" key="3">
    <source>
        <dbReference type="Proteomes" id="UP000398389"/>
    </source>
</evidence>
<dbReference type="AlphaFoldDB" id="A0A5E8BHW2"/>
<dbReference type="RefSeq" id="XP_031852722.1">
    <property type="nucleotide sequence ID" value="XM_031996831.1"/>
</dbReference>
<dbReference type="EMBL" id="CABVLU010000002">
    <property type="protein sequence ID" value="VVT49115.1"/>
    <property type="molecule type" value="Genomic_DNA"/>
</dbReference>
<keyword evidence="3" id="KW-1185">Reference proteome</keyword>
<name>A0A5E8BHW2_9ASCO</name>
<accession>A0A5E8BHW2</accession>
<organism evidence="2 3">
    <name type="scientific">Magnusiomyces paraingens</name>
    <dbReference type="NCBI Taxonomy" id="2606893"/>
    <lineage>
        <taxon>Eukaryota</taxon>
        <taxon>Fungi</taxon>
        <taxon>Dikarya</taxon>
        <taxon>Ascomycota</taxon>
        <taxon>Saccharomycotina</taxon>
        <taxon>Dipodascomycetes</taxon>
        <taxon>Dipodascales</taxon>
        <taxon>Dipodascaceae</taxon>
        <taxon>Magnusiomyces</taxon>
    </lineage>
</organism>
<evidence type="ECO:0000256" key="1">
    <source>
        <dbReference type="SAM" id="MobiDB-lite"/>
    </source>
</evidence>
<dbReference type="OrthoDB" id="10008801at2759"/>
<protein>
    <submittedName>
        <fullName evidence="2">Uncharacterized protein</fullName>
    </submittedName>
</protein>
<feature type="region of interest" description="Disordered" evidence="1">
    <location>
        <begin position="49"/>
        <end position="72"/>
    </location>
</feature>
<dbReference type="GeneID" id="43580931"/>
<reference evidence="2 3" key="1">
    <citation type="submission" date="2019-09" db="EMBL/GenBank/DDBJ databases">
        <authorList>
            <person name="Brejova B."/>
        </authorList>
    </citation>
    <scope>NUCLEOTIDE SEQUENCE [LARGE SCALE GENOMIC DNA]</scope>
</reference>